<sequence length="47" mass="5679">MFEFYMAELLRHRWGHLRLYRFPGSVLTDYRILKNYAKTLTGGKRTA</sequence>
<accession>A0AAN3V302</accession>
<proteinExistence type="predicted"/>
<evidence type="ECO:0000313" key="2">
    <source>
        <dbReference type="Proteomes" id="UP000003866"/>
    </source>
</evidence>
<gene>
    <name evidence="1" type="ORF">EC40967_0577</name>
</gene>
<protein>
    <recommendedName>
        <fullName evidence="3">YlcG family protein</fullName>
    </recommendedName>
</protein>
<evidence type="ECO:0008006" key="3">
    <source>
        <dbReference type="Google" id="ProtNLM"/>
    </source>
</evidence>
<reference evidence="1 2" key="1">
    <citation type="submission" date="2011-12" db="EMBL/GenBank/DDBJ databases">
        <authorList>
            <person name="Brinkac L."/>
            <person name="Radune D."/>
            <person name="Sanka R."/>
            <person name="Selengut J."/>
            <person name="DebRoy C."/>
            <person name="Feng P."/>
            <person name="Fratamico P.M."/>
            <person name="Kapur V."/>
            <person name="Kariyawasam S."/>
            <person name="Losada L."/>
            <person name="Nierman W.C."/>
            <person name="Nelson K."/>
        </authorList>
    </citation>
    <scope>NUCLEOTIDE SEQUENCE [LARGE SCALE GENOMIC DNA]</scope>
    <source>
        <strain evidence="1 2">4.0967</strain>
    </source>
</reference>
<dbReference type="NCBIfam" id="NF033498">
    <property type="entry name" value="YlcG_phage_expr"/>
    <property type="match status" value="1"/>
</dbReference>
<dbReference type="EMBL" id="AFAA02000033">
    <property type="protein sequence ID" value="EII33725.1"/>
    <property type="molecule type" value="Genomic_DNA"/>
</dbReference>
<organism evidence="1 2">
    <name type="scientific">Escherichia coli 4.0967</name>
    <dbReference type="NCBI Taxonomy" id="869687"/>
    <lineage>
        <taxon>Bacteria</taxon>
        <taxon>Pseudomonadati</taxon>
        <taxon>Pseudomonadota</taxon>
        <taxon>Gammaproteobacteria</taxon>
        <taxon>Enterobacterales</taxon>
        <taxon>Enterobacteriaceae</taxon>
        <taxon>Escherichia</taxon>
    </lineage>
</organism>
<dbReference type="AlphaFoldDB" id="A0AAN3V302"/>
<dbReference type="InterPro" id="IPR049596">
    <property type="entry name" value="YlcG-like"/>
</dbReference>
<evidence type="ECO:0000313" key="1">
    <source>
        <dbReference type="EMBL" id="EII33725.1"/>
    </source>
</evidence>
<name>A0AAN3V302_ECOLX</name>
<comment type="caution">
    <text evidence="1">The sequence shown here is derived from an EMBL/GenBank/DDBJ whole genome shotgun (WGS) entry which is preliminary data.</text>
</comment>
<dbReference type="Proteomes" id="UP000003866">
    <property type="component" value="Unassembled WGS sequence"/>
</dbReference>